<name>A0ABP9RLC3_9ACTN</name>
<evidence type="ECO:0000259" key="1">
    <source>
        <dbReference type="PROSITE" id="PS50801"/>
    </source>
</evidence>
<proteinExistence type="predicted"/>
<protein>
    <recommendedName>
        <fullName evidence="1">STAS domain-containing protein</fullName>
    </recommendedName>
</protein>
<dbReference type="InterPro" id="IPR002645">
    <property type="entry name" value="STAS_dom"/>
</dbReference>
<comment type="caution">
    <text evidence="2">The sequence shown here is derived from an EMBL/GenBank/DDBJ whole genome shotgun (WGS) entry which is preliminary data.</text>
</comment>
<keyword evidence="3" id="KW-1185">Reference proteome</keyword>
<dbReference type="Proteomes" id="UP001501570">
    <property type="component" value="Unassembled WGS sequence"/>
</dbReference>
<accession>A0ABP9RLC3</accession>
<feature type="domain" description="STAS" evidence="1">
    <location>
        <begin position="13"/>
        <end position="106"/>
    </location>
</feature>
<dbReference type="EMBL" id="BAABJQ010000003">
    <property type="protein sequence ID" value="GAA5180130.1"/>
    <property type="molecule type" value="Genomic_DNA"/>
</dbReference>
<evidence type="ECO:0000313" key="3">
    <source>
        <dbReference type="Proteomes" id="UP001501570"/>
    </source>
</evidence>
<dbReference type="CDD" id="cd07043">
    <property type="entry name" value="STAS_anti-anti-sigma_factors"/>
    <property type="match status" value="1"/>
</dbReference>
<dbReference type="Gene3D" id="3.30.750.24">
    <property type="entry name" value="STAS domain"/>
    <property type="match status" value="1"/>
</dbReference>
<evidence type="ECO:0000313" key="2">
    <source>
        <dbReference type="EMBL" id="GAA5180130.1"/>
    </source>
</evidence>
<gene>
    <name evidence="2" type="ORF">GCM10023322_11720</name>
</gene>
<dbReference type="PROSITE" id="PS50801">
    <property type="entry name" value="STAS"/>
    <property type="match status" value="1"/>
</dbReference>
<sequence length="106" mass="11215">MTMSIDVSEEAASVIRVTVAGELTTVTVNGLRTAVAGAIGGRPRAVIVDLDRVTFLDSSGIGSLIAGRHLADAHALEYRVVNARDHVRWVLNVSGVWSYLAGDDPD</sequence>
<organism evidence="2 3">
    <name type="scientific">Rugosimonospora acidiphila</name>
    <dbReference type="NCBI Taxonomy" id="556531"/>
    <lineage>
        <taxon>Bacteria</taxon>
        <taxon>Bacillati</taxon>
        <taxon>Actinomycetota</taxon>
        <taxon>Actinomycetes</taxon>
        <taxon>Micromonosporales</taxon>
        <taxon>Micromonosporaceae</taxon>
        <taxon>Rugosimonospora</taxon>
    </lineage>
</organism>
<dbReference type="PANTHER" id="PTHR33495:SF2">
    <property type="entry name" value="ANTI-SIGMA FACTOR ANTAGONIST TM_1081-RELATED"/>
    <property type="match status" value="1"/>
</dbReference>
<dbReference type="SUPFAM" id="SSF52091">
    <property type="entry name" value="SpoIIaa-like"/>
    <property type="match status" value="1"/>
</dbReference>
<reference evidence="3" key="1">
    <citation type="journal article" date="2019" name="Int. J. Syst. Evol. Microbiol.">
        <title>The Global Catalogue of Microorganisms (GCM) 10K type strain sequencing project: providing services to taxonomists for standard genome sequencing and annotation.</title>
        <authorList>
            <consortium name="The Broad Institute Genomics Platform"/>
            <consortium name="The Broad Institute Genome Sequencing Center for Infectious Disease"/>
            <person name="Wu L."/>
            <person name="Ma J."/>
        </authorList>
    </citation>
    <scope>NUCLEOTIDE SEQUENCE [LARGE SCALE GENOMIC DNA]</scope>
    <source>
        <strain evidence="3">JCM 18304</strain>
    </source>
</reference>
<dbReference type="Pfam" id="PF01740">
    <property type="entry name" value="STAS"/>
    <property type="match status" value="1"/>
</dbReference>
<dbReference type="PANTHER" id="PTHR33495">
    <property type="entry name" value="ANTI-SIGMA FACTOR ANTAGONIST TM_1081-RELATED-RELATED"/>
    <property type="match status" value="1"/>
</dbReference>
<dbReference type="InterPro" id="IPR036513">
    <property type="entry name" value="STAS_dom_sf"/>
</dbReference>